<dbReference type="InterPro" id="IPR016032">
    <property type="entry name" value="Sig_transdc_resp-reg_C-effctor"/>
</dbReference>
<dbReference type="Gene3D" id="1.10.10.10">
    <property type="entry name" value="Winged helix-like DNA-binding domain superfamily/Winged helix DNA-binding domain"/>
    <property type="match status" value="2"/>
</dbReference>
<sequence>MLESLGLDKLTEKVYRLLLTRHDLDVDEIAQTLDVEIDRVRAALDHLAELALLRPSWDLPGGFRPVSPEAGLQTLLQQRQAELARQQQQIAQAQSTIADLIDEYANHRLGSQTSSIGTLIGMDAIQARIEELSVSARIEIVSFMSHRAHDPRALEIAKPLDLRVLGNGVAMRSVFLESARHDPSTMAYAQWLAENGAEIRTAPTLPVRMTIYDRITALLPLEAANPRKGVVQVFDTGVLTAVLSLFETIWDAATPIGTPPPRDDAGLSPRERQLLKLLAAGFTDEGAGRQMGLSQRTVRRMMADIMEQLGARSRFEAGLRAAERGWL</sequence>
<dbReference type="RefSeq" id="WP_394304001.1">
    <property type="nucleotide sequence ID" value="NZ_JBHMQT010000063.1"/>
</dbReference>
<evidence type="ECO:0000313" key="4">
    <source>
        <dbReference type="Proteomes" id="UP001589870"/>
    </source>
</evidence>
<dbReference type="InterPro" id="IPR036388">
    <property type="entry name" value="WH-like_DNA-bd_sf"/>
</dbReference>
<feature type="domain" description="HTH luxR-type" evidence="2">
    <location>
        <begin position="260"/>
        <end position="325"/>
    </location>
</feature>
<dbReference type="PRINTS" id="PR00038">
    <property type="entry name" value="HTHLUXR"/>
</dbReference>
<evidence type="ECO:0000256" key="1">
    <source>
        <dbReference type="SAM" id="Coils"/>
    </source>
</evidence>
<evidence type="ECO:0000259" key="2">
    <source>
        <dbReference type="PROSITE" id="PS50043"/>
    </source>
</evidence>
<proteinExistence type="predicted"/>
<keyword evidence="1" id="KW-0175">Coiled coil</keyword>
<dbReference type="InterPro" id="IPR051797">
    <property type="entry name" value="TrmB-like"/>
</dbReference>
<dbReference type="Pfam" id="PF00196">
    <property type="entry name" value="GerE"/>
    <property type="match status" value="1"/>
</dbReference>
<gene>
    <name evidence="3" type="ORF">ACFHYQ_27220</name>
</gene>
<dbReference type="EMBL" id="JBHMQT010000063">
    <property type="protein sequence ID" value="MFC0865995.1"/>
    <property type="molecule type" value="Genomic_DNA"/>
</dbReference>
<dbReference type="InterPro" id="IPR000792">
    <property type="entry name" value="Tscrpt_reg_LuxR_C"/>
</dbReference>
<protein>
    <submittedName>
        <fullName evidence="3">LuxR C-terminal-related transcriptional regulator</fullName>
    </submittedName>
</protein>
<evidence type="ECO:0000313" key="3">
    <source>
        <dbReference type="EMBL" id="MFC0865995.1"/>
    </source>
</evidence>
<dbReference type="PANTHER" id="PTHR34293">
    <property type="entry name" value="HTH-TYPE TRANSCRIPTIONAL REGULATOR TRMBL2"/>
    <property type="match status" value="1"/>
</dbReference>
<dbReference type="PANTHER" id="PTHR34293:SF1">
    <property type="entry name" value="HTH-TYPE TRANSCRIPTIONAL REGULATOR TRMBL2"/>
    <property type="match status" value="1"/>
</dbReference>
<organism evidence="3 4">
    <name type="scientific">Sphaerimonospora cavernae</name>
    <dbReference type="NCBI Taxonomy" id="1740611"/>
    <lineage>
        <taxon>Bacteria</taxon>
        <taxon>Bacillati</taxon>
        <taxon>Actinomycetota</taxon>
        <taxon>Actinomycetes</taxon>
        <taxon>Streptosporangiales</taxon>
        <taxon>Streptosporangiaceae</taxon>
        <taxon>Sphaerimonospora</taxon>
    </lineage>
</organism>
<feature type="coiled-coil region" evidence="1">
    <location>
        <begin position="76"/>
        <end position="103"/>
    </location>
</feature>
<accession>A0ABV6UCR9</accession>
<dbReference type="PROSITE" id="PS50043">
    <property type="entry name" value="HTH_LUXR_2"/>
    <property type="match status" value="1"/>
</dbReference>
<keyword evidence="4" id="KW-1185">Reference proteome</keyword>
<name>A0ABV6UCR9_9ACTN</name>
<reference evidence="3 4" key="1">
    <citation type="submission" date="2024-09" db="EMBL/GenBank/DDBJ databases">
        <authorList>
            <person name="Sun Q."/>
            <person name="Mori K."/>
        </authorList>
    </citation>
    <scope>NUCLEOTIDE SEQUENCE [LARGE SCALE GENOMIC DNA]</scope>
    <source>
        <strain evidence="3 4">TBRC 1851</strain>
    </source>
</reference>
<dbReference type="SMART" id="SM00421">
    <property type="entry name" value="HTH_LUXR"/>
    <property type="match status" value="1"/>
</dbReference>
<dbReference type="CDD" id="cd06170">
    <property type="entry name" value="LuxR_C_like"/>
    <property type="match status" value="1"/>
</dbReference>
<dbReference type="SUPFAM" id="SSF46894">
    <property type="entry name" value="C-terminal effector domain of the bipartite response regulators"/>
    <property type="match status" value="1"/>
</dbReference>
<comment type="caution">
    <text evidence="3">The sequence shown here is derived from an EMBL/GenBank/DDBJ whole genome shotgun (WGS) entry which is preliminary data.</text>
</comment>
<dbReference type="Proteomes" id="UP001589870">
    <property type="component" value="Unassembled WGS sequence"/>
</dbReference>